<dbReference type="InterPro" id="IPR020581">
    <property type="entry name" value="GDC_P"/>
</dbReference>
<accession>A0A4R3N757</accession>
<dbReference type="EMBL" id="SMAO01000001">
    <property type="protein sequence ID" value="TCT23966.1"/>
    <property type="molecule type" value="Genomic_DNA"/>
</dbReference>
<dbReference type="PANTHER" id="PTHR42806:SF1">
    <property type="entry name" value="GLYCINE DEHYDROGENASE (DECARBOXYLATING)"/>
    <property type="match status" value="1"/>
</dbReference>
<dbReference type="InterPro" id="IPR015422">
    <property type="entry name" value="PyrdxlP-dep_Trfase_small"/>
</dbReference>
<dbReference type="PIRSF" id="PIRSF006815">
    <property type="entry name" value="GcvPA"/>
    <property type="match status" value="1"/>
</dbReference>
<dbReference type="Proteomes" id="UP000295717">
    <property type="component" value="Unassembled WGS sequence"/>
</dbReference>
<evidence type="ECO:0000313" key="6">
    <source>
        <dbReference type="EMBL" id="TCT23966.1"/>
    </source>
</evidence>
<comment type="catalytic activity">
    <reaction evidence="3 4">
        <text>N(6)-[(R)-lipoyl]-L-lysyl-[glycine-cleavage complex H protein] + glycine + H(+) = N(6)-[(R)-S(8)-aminomethyldihydrolipoyl]-L-lysyl-[glycine-cleavage complex H protein] + CO2</text>
        <dbReference type="Rhea" id="RHEA:24304"/>
        <dbReference type="Rhea" id="RHEA-COMP:10494"/>
        <dbReference type="Rhea" id="RHEA-COMP:10495"/>
        <dbReference type="ChEBI" id="CHEBI:15378"/>
        <dbReference type="ChEBI" id="CHEBI:16526"/>
        <dbReference type="ChEBI" id="CHEBI:57305"/>
        <dbReference type="ChEBI" id="CHEBI:83099"/>
        <dbReference type="ChEBI" id="CHEBI:83143"/>
        <dbReference type="EC" id="1.4.4.2"/>
    </reaction>
</comment>
<proteinExistence type="inferred from homology"/>
<dbReference type="GO" id="GO:0019464">
    <property type="term" value="P:glycine decarboxylation via glycine cleavage system"/>
    <property type="evidence" value="ECO:0007669"/>
    <property type="project" value="UniProtKB-UniRule"/>
</dbReference>
<dbReference type="Gene3D" id="3.90.1150.10">
    <property type="entry name" value="Aspartate Aminotransferase, domain 1"/>
    <property type="match status" value="1"/>
</dbReference>
<dbReference type="AlphaFoldDB" id="A0A4R3N757"/>
<dbReference type="PANTHER" id="PTHR42806">
    <property type="entry name" value="GLYCINE CLEAVAGE SYSTEM P-PROTEIN"/>
    <property type="match status" value="1"/>
</dbReference>
<keyword evidence="7" id="KW-1185">Reference proteome</keyword>
<evidence type="ECO:0000256" key="1">
    <source>
        <dbReference type="ARBA" id="ARBA00003788"/>
    </source>
</evidence>
<dbReference type="CDD" id="cd00613">
    <property type="entry name" value="GDC-P"/>
    <property type="match status" value="1"/>
</dbReference>
<dbReference type="InterPro" id="IPR015421">
    <property type="entry name" value="PyrdxlP-dep_Trfase_major"/>
</dbReference>
<dbReference type="NCBIfam" id="NF001696">
    <property type="entry name" value="PRK00451.1"/>
    <property type="match status" value="1"/>
</dbReference>
<evidence type="ECO:0000256" key="2">
    <source>
        <dbReference type="ARBA" id="ARBA00023002"/>
    </source>
</evidence>
<keyword evidence="2 4" id="KW-0560">Oxidoreductase</keyword>
<dbReference type="Pfam" id="PF02347">
    <property type="entry name" value="GDC-P"/>
    <property type="match status" value="1"/>
</dbReference>
<sequence>MPFIPHTPDDIAAMLATIGVGSIDALFDEIPSELRIGELAAIPTALSEMEIARLMQTRARADGQPVCFIGAGAYDHHIPAAVWQIAARGEFYSAYTPYQAEASQGTLQVLYEFQSMMTALTGLDVSNASLYDGASALAEAILMAVRANRQTRSTRVLVPRALHPAYRRTVRAIVESQGIELVEVSFDPQSGQTPVAQLEAAAIGGEFAALIINQPNFFGVLEDVDVLTDWAHARKALVIGVVNPIALALLSPPGEWGSKGADIACGEAQSLGMPLSSGGPYAGFLCCKQEFVRQLPGRIAGRTLDLDGKPGFTLTLQAREQHIRRGKATSNICTNQGLLVTAATIHLALLGAEGLERVASACHANTRRLAELLSVIPGVAPLFGGSVFHEQALRLPVPAPDLLDALAADGILGGFALEPDYPDLGPAILICATELRTEDEMRDYADRLARILATRIEC</sequence>
<dbReference type="RefSeq" id="WP_132975048.1">
    <property type="nucleotide sequence ID" value="NZ_SMAO01000001.1"/>
</dbReference>
<dbReference type="InterPro" id="IPR049315">
    <property type="entry name" value="GDC-P_N"/>
</dbReference>
<organism evidence="6 7">
    <name type="scientific">Thiobaca trueperi</name>
    <dbReference type="NCBI Taxonomy" id="127458"/>
    <lineage>
        <taxon>Bacteria</taxon>
        <taxon>Pseudomonadati</taxon>
        <taxon>Pseudomonadota</taxon>
        <taxon>Gammaproteobacteria</taxon>
        <taxon>Chromatiales</taxon>
        <taxon>Chromatiaceae</taxon>
        <taxon>Thiobaca</taxon>
    </lineage>
</organism>
<gene>
    <name evidence="4" type="primary">gcvPA</name>
    <name evidence="6" type="ORF">EDC35_101283</name>
</gene>
<evidence type="ECO:0000256" key="3">
    <source>
        <dbReference type="ARBA" id="ARBA00049026"/>
    </source>
</evidence>
<dbReference type="Gene3D" id="3.40.640.10">
    <property type="entry name" value="Type I PLP-dependent aspartate aminotransferase-like (Major domain)"/>
    <property type="match status" value="1"/>
</dbReference>
<dbReference type="HAMAP" id="MF_00712">
    <property type="entry name" value="GcvPA"/>
    <property type="match status" value="1"/>
</dbReference>
<feature type="domain" description="Glycine cleavage system P-protein N-terminal" evidence="5">
    <location>
        <begin position="3"/>
        <end position="376"/>
    </location>
</feature>
<comment type="similarity">
    <text evidence="4">Belongs to the GcvP family. N-terminal subunit subfamily.</text>
</comment>
<name>A0A4R3N757_9GAMM</name>
<dbReference type="OrthoDB" id="9801272at2"/>
<protein>
    <recommendedName>
        <fullName evidence="4">Probable glycine dehydrogenase (decarboxylating) subunit 1</fullName>
        <ecNumber evidence="4">1.4.4.2</ecNumber>
    </recommendedName>
    <alternativeName>
        <fullName evidence="4">Glycine cleavage system P-protein subunit 1</fullName>
    </alternativeName>
    <alternativeName>
        <fullName evidence="4">Glycine decarboxylase subunit 1</fullName>
    </alternativeName>
    <alternativeName>
        <fullName evidence="4">Glycine dehydrogenase (aminomethyl-transferring) subunit 1</fullName>
    </alternativeName>
</protein>
<comment type="caution">
    <text evidence="6">The sequence shown here is derived from an EMBL/GenBank/DDBJ whole genome shotgun (WGS) entry which is preliminary data.</text>
</comment>
<dbReference type="GO" id="GO:0004375">
    <property type="term" value="F:glycine dehydrogenase (decarboxylating) activity"/>
    <property type="evidence" value="ECO:0007669"/>
    <property type="project" value="UniProtKB-EC"/>
</dbReference>
<comment type="subunit">
    <text evidence="4">The glycine cleavage system is composed of four proteins: P, T, L and H. In this organism, the P 'protein' is a heterodimer of two subunits.</text>
</comment>
<reference evidence="6 7" key="1">
    <citation type="submission" date="2019-03" db="EMBL/GenBank/DDBJ databases">
        <title>Genomic Encyclopedia of Type Strains, Phase IV (KMG-IV): sequencing the most valuable type-strain genomes for metagenomic binning, comparative biology and taxonomic classification.</title>
        <authorList>
            <person name="Goeker M."/>
        </authorList>
    </citation>
    <scope>NUCLEOTIDE SEQUENCE [LARGE SCALE GENOMIC DNA]</scope>
    <source>
        <strain evidence="6 7">DSM 13587</strain>
    </source>
</reference>
<evidence type="ECO:0000256" key="4">
    <source>
        <dbReference type="HAMAP-Rule" id="MF_00712"/>
    </source>
</evidence>
<dbReference type="InterPro" id="IPR023010">
    <property type="entry name" value="GcvPA"/>
</dbReference>
<evidence type="ECO:0000313" key="7">
    <source>
        <dbReference type="Proteomes" id="UP000295717"/>
    </source>
</evidence>
<evidence type="ECO:0000259" key="5">
    <source>
        <dbReference type="Pfam" id="PF02347"/>
    </source>
</evidence>
<dbReference type="EC" id="1.4.4.2" evidence="4"/>
<dbReference type="GO" id="GO:0009116">
    <property type="term" value="P:nucleoside metabolic process"/>
    <property type="evidence" value="ECO:0007669"/>
    <property type="project" value="InterPro"/>
</dbReference>
<comment type="function">
    <text evidence="1 4">The glycine cleavage system catalyzes the degradation of glycine. The P protein binds the alpha-amino group of glycine through its pyridoxal phosphate cofactor; CO(2) is released and the remaining methylamine moiety is then transferred to the lipoamide cofactor of the H protein.</text>
</comment>
<dbReference type="SUPFAM" id="SSF53383">
    <property type="entry name" value="PLP-dependent transferases"/>
    <property type="match status" value="1"/>
</dbReference>
<dbReference type="InterPro" id="IPR015424">
    <property type="entry name" value="PyrdxlP-dep_Trfase"/>
</dbReference>